<comment type="caution">
    <text evidence="1">The sequence shown here is derived from an EMBL/GenBank/DDBJ whole genome shotgun (WGS) entry which is preliminary data.</text>
</comment>
<proteinExistence type="predicted"/>
<gene>
    <name evidence="1" type="ORF">INT47_001777</name>
</gene>
<sequence length="106" mass="12188">MKFNNPTVYQAENILAENQSSSLEIEGYRCFLEHPGQNYAVLDNFNGYTTMSSQNPQFMLRKLRLAAYFNKQRADMQLINSLKQKFGKDGIFVLGTGLPQTHFIMN</sequence>
<reference evidence="1" key="1">
    <citation type="submission" date="2020-12" db="EMBL/GenBank/DDBJ databases">
        <title>Metabolic potential, ecology and presence of endohyphal bacteria is reflected in genomic diversity of Mucoromycotina.</title>
        <authorList>
            <person name="Muszewska A."/>
            <person name="Okrasinska A."/>
            <person name="Steczkiewicz K."/>
            <person name="Drgas O."/>
            <person name="Orlowska M."/>
            <person name="Perlinska-Lenart U."/>
            <person name="Aleksandrzak-Piekarczyk T."/>
            <person name="Szatraj K."/>
            <person name="Zielenkiewicz U."/>
            <person name="Pilsyk S."/>
            <person name="Malc E."/>
            <person name="Mieczkowski P."/>
            <person name="Kruszewska J.S."/>
            <person name="Biernat P."/>
            <person name="Pawlowska J."/>
        </authorList>
    </citation>
    <scope>NUCLEOTIDE SEQUENCE</scope>
    <source>
        <strain evidence="1">WA0000017839</strain>
    </source>
</reference>
<dbReference type="AlphaFoldDB" id="A0A8H7V0A9"/>
<organism evidence="1 2">
    <name type="scientific">Mucor saturninus</name>
    <dbReference type="NCBI Taxonomy" id="64648"/>
    <lineage>
        <taxon>Eukaryota</taxon>
        <taxon>Fungi</taxon>
        <taxon>Fungi incertae sedis</taxon>
        <taxon>Mucoromycota</taxon>
        <taxon>Mucoromycotina</taxon>
        <taxon>Mucoromycetes</taxon>
        <taxon>Mucorales</taxon>
        <taxon>Mucorineae</taxon>
        <taxon>Mucoraceae</taxon>
        <taxon>Mucor</taxon>
    </lineage>
</organism>
<evidence type="ECO:0000313" key="2">
    <source>
        <dbReference type="Proteomes" id="UP000603453"/>
    </source>
</evidence>
<keyword evidence="2" id="KW-1185">Reference proteome</keyword>
<accession>A0A8H7V0A9</accession>
<protein>
    <submittedName>
        <fullName evidence="1">Uncharacterized protein</fullName>
    </submittedName>
</protein>
<dbReference type="OrthoDB" id="2300536at2759"/>
<name>A0A8H7V0A9_9FUNG</name>
<dbReference type="EMBL" id="JAEPRD010000107">
    <property type="protein sequence ID" value="KAG2198638.1"/>
    <property type="molecule type" value="Genomic_DNA"/>
</dbReference>
<dbReference type="Proteomes" id="UP000603453">
    <property type="component" value="Unassembled WGS sequence"/>
</dbReference>
<evidence type="ECO:0000313" key="1">
    <source>
        <dbReference type="EMBL" id="KAG2198638.1"/>
    </source>
</evidence>